<protein>
    <submittedName>
        <fullName evidence="2">Beta-lactamase family protein</fullName>
    </submittedName>
</protein>
<dbReference type="InterPro" id="IPR001466">
    <property type="entry name" value="Beta-lactam-related"/>
</dbReference>
<dbReference type="AlphaFoldDB" id="A0A4U3MKI9"/>
<evidence type="ECO:0000259" key="1">
    <source>
        <dbReference type="Pfam" id="PF00144"/>
    </source>
</evidence>
<organism evidence="2 3">
    <name type="scientific">Herbidospora galbida</name>
    <dbReference type="NCBI Taxonomy" id="2575442"/>
    <lineage>
        <taxon>Bacteria</taxon>
        <taxon>Bacillati</taxon>
        <taxon>Actinomycetota</taxon>
        <taxon>Actinomycetes</taxon>
        <taxon>Streptosporangiales</taxon>
        <taxon>Streptosporangiaceae</taxon>
        <taxon>Herbidospora</taxon>
    </lineage>
</organism>
<dbReference type="RefSeq" id="WP_137246776.1">
    <property type="nucleotide sequence ID" value="NZ_SZQA01000007.1"/>
</dbReference>
<accession>A0A4U3MKI9</accession>
<comment type="caution">
    <text evidence="2">The sequence shown here is derived from an EMBL/GenBank/DDBJ whole genome shotgun (WGS) entry which is preliminary data.</text>
</comment>
<dbReference type="Proteomes" id="UP000308705">
    <property type="component" value="Unassembled WGS sequence"/>
</dbReference>
<dbReference type="InterPro" id="IPR012338">
    <property type="entry name" value="Beta-lactam/transpept-like"/>
</dbReference>
<dbReference type="OrthoDB" id="9809635at2"/>
<dbReference type="PANTHER" id="PTHR43319">
    <property type="entry name" value="BETA-LACTAMASE-RELATED"/>
    <property type="match status" value="1"/>
</dbReference>
<gene>
    <name evidence="2" type="ORF">FDA94_10060</name>
</gene>
<dbReference type="Pfam" id="PF00144">
    <property type="entry name" value="Beta-lactamase"/>
    <property type="match status" value="1"/>
</dbReference>
<sequence length="329" mass="35571">MRDLFKRIVAAGPGGAALAVHRDGELVVDEWAGDWSRDDVVNVFSVGKGVVAALAHRHLTGLDRPVREWWPEFSTDCTVADLLSHRAGLPAVRRDLPDGALFDWTAMTEALAAEHPWWPPGERHGYHAVTFGWLVGEVLRRATGRTVRELVRDLGIDGLSVGLAANTPVRDVLPPESHGPLPRLSATELTVKAFANPAEQLTPGLPNTARWRAAEIPAANVHAHARALATLYGELLTSPKLAEMIEPRSEGHDEVLGSETRFGLGFMLANPTRPFSPNPRAFGHSGSGGALAFADPDEGFAFAFTPSRTLLTPAGPDPRWPALIEALYR</sequence>
<dbReference type="SUPFAM" id="SSF56601">
    <property type="entry name" value="beta-lactamase/transpeptidase-like"/>
    <property type="match status" value="1"/>
</dbReference>
<dbReference type="Gene3D" id="3.40.710.10">
    <property type="entry name" value="DD-peptidase/beta-lactamase superfamily"/>
    <property type="match status" value="1"/>
</dbReference>
<proteinExistence type="predicted"/>
<dbReference type="EMBL" id="SZQA01000007">
    <property type="protein sequence ID" value="TKK89269.1"/>
    <property type="molecule type" value="Genomic_DNA"/>
</dbReference>
<name>A0A4U3MKI9_9ACTN</name>
<keyword evidence="3" id="KW-1185">Reference proteome</keyword>
<dbReference type="PANTHER" id="PTHR43319:SF3">
    <property type="entry name" value="BETA-LACTAMASE-RELATED DOMAIN-CONTAINING PROTEIN"/>
    <property type="match status" value="1"/>
</dbReference>
<evidence type="ECO:0000313" key="2">
    <source>
        <dbReference type="EMBL" id="TKK89269.1"/>
    </source>
</evidence>
<reference evidence="2 3" key="1">
    <citation type="submission" date="2019-04" db="EMBL/GenBank/DDBJ databases">
        <title>Herbidospora sp. NEAU-GS14.nov., a novel actinomycete isolated from soil.</title>
        <authorList>
            <person name="Han L."/>
        </authorList>
    </citation>
    <scope>NUCLEOTIDE SEQUENCE [LARGE SCALE GENOMIC DNA]</scope>
    <source>
        <strain evidence="2 3">NEAU-GS14</strain>
    </source>
</reference>
<evidence type="ECO:0000313" key="3">
    <source>
        <dbReference type="Proteomes" id="UP000308705"/>
    </source>
</evidence>
<feature type="domain" description="Beta-lactamase-related" evidence="1">
    <location>
        <begin position="5"/>
        <end position="309"/>
    </location>
</feature>
<dbReference type="InterPro" id="IPR052907">
    <property type="entry name" value="Beta-lactamase/esterase"/>
</dbReference>